<keyword evidence="3" id="KW-1185">Reference proteome</keyword>
<feature type="region of interest" description="Disordered" evidence="1">
    <location>
        <begin position="143"/>
        <end position="165"/>
    </location>
</feature>
<feature type="region of interest" description="Disordered" evidence="1">
    <location>
        <begin position="100"/>
        <end position="131"/>
    </location>
</feature>
<organism evidence="2 3">
    <name type="scientific">Pseudaquabacterium inlustre</name>
    <dbReference type="NCBI Taxonomy" id="2984192"/>
    <lineage>
        <taxon>Bacteria</taxon>
        <taxon>Pseudomonadati</taxon>
        <taxon>Pseudomonadota</taxon>
        <taxon>Betaproteobacteria</taxon>
        <taxon>Burkholderiales</taxon>
        <taxon>Sphaerotilaceae</taxon>
        <taxon>Pseudaquabacterium</taxon>
    </lineage>
</organism>
<comment type="caution">
    <text evidence="2">The sequence shown here is derived from an EMBL/GenBank/DDBJ whole genome shotgun (WGS) entry which is preliminary data.</text>
</comment>
<reference evidence="2 3" key="1">
    <citation type="submission" date="2024-04" db="EMBL/GenBank/DDBJ databases">
        <title>Novel species of the genus Ideonella isolated from streams.</title>
        <authorList>
            <person name="Lu H."/>
        </authorList>
    </citation>
    <scope>NUCLEOTIDE SEQUENCE [LARGE SCALE GENOMIC DNA]</scope>
    <source>
        <strain evidence="2 3">DXS22W</strain>
    </source>
</reference>
<dbReference type="RefSeq" id="WP_341408536.1">
    <property type="nucleotide sequence ID" value="NZ_JBBUTH010000001.1"/>
</dbReference>
<sequence>MKPPRHRALGLLVLALHLGLGLSLHLALRRPPATPATPTRPGPVHVWISPPAARPEPPAPAPVRPSPAALRAAIPEPPALRTRPDREVAAQAITLPVPTAAAAASASPTATATTTTTTAATPATPSASAPLNLALPARPASAPLPSGWARDDPRVHSPPLNGDERMARALGTDTTLRTVRRGDGFELRRGNGCVQVQPSRAGQILPADSSAPRPSLVGSC</sequence>
<protein>
    <submittedName>
        <fullName evidence="2">Uncharacterized protein</fullName>
    </submittedName>
</protein>
<feature type="region of interest" description="Disordered" evidence="1">
    <location>
        <begin position="33"/>
        <end position="67"/>
    </location>
</feature>
<evidence type="ECO:0000256" key="1">
    <source>
        <dbReference type="SAM" id="MobiDB-lite"/>
    </source>
</evidence>
<proteinExistence type="predicted"/>
<evidence type="ECO:0000313" key="3">
    <source>
        <dbReference type="Proteomes" id="UP001365405"/>
    </source>
</evidence>
<evidence type="ECO:0000313" key="2">
    <source>
        <dbReference type="EMBL" id="MEK8048863.1"/>
    </source>
</evidence>
<name>A0ABU9CAI6_9BURK</name>
<dbReference type="EMBL" id="JBBUTH010000001">
    <property type="protein sequence ID" value="MEK8048863.1"/>
    <property type="molecule type" value="Genomic_DNA"/>
</dbReference>
<feature type="compositionally biased region" description="Pro residues" evidence="1">
    <location>
        <begin position="52"/>
        <end position="65"/>
    </location>
</feature>
<dbReference type="Proteomes" id="UP001365405">
    <property type="component" value="Unassembled WGS sequence"/>
</dbReference>
<accession>A0ABU9CAI6</accession>
<gene>
    <name evidence="2" type="ORF">AACH10_01275</name>
</gene>